<feature type="signal peptide" evidence="2">
    <location>
        <begin position="1"/>
        <end position="22"/>
    </location>
</feature>
<evidence type="ECO:0000256" key="2">
    <source>
        <dbReference type="SAM" id="SignalP"/>
    </source>
</evidence>
<protein>
    <submittedName>
        <fullName evidence="3">Uncharacterized protein</fullName>
    </submittedName>
</protein>
<feature type="region of interest" description="Disordered" evidence="1">
    <location>
        <begin position="88"/>
        <end position="141"/>
    </location>
</feature>
<sequence>MPSFLVPAILILLFFLSAACHGFYNTILVLSTEMHRIALKKHLSPEAAVREKGLIVTQFREHPHDLPHSPFIPPDELLKKYTIHGEPPHRQSAHVQGKIEITPNGDKSGSTSAPVTNTTFEYFSLPTPPESLSEQRWQNQY</sequence>
<name>A0A9P5U7C9_9AGAR</name>
<feature type="chain" id="PRO_5040415898" evidence="2">
    <location>
        <begin position="23"/>
        <end position="141"/>
    </location>
</feature>
<dbReference type="Proteomes" id="UP000772434">
    <property type="component" value="Unassembled WGS sequence"/>
</dbReference>
<comment type="caution">
    <text evidence="3">The sequence shown here is derived from an EMBL/GenBank/DDBJ whole genome shotgun (WGS) entry which is preliminary data.</text>
</comment>
<evidence type="ECO:0000313" key="4">
    <source>
        <dbReference type="Proteomes" id="UP000772434"/>
    </source>
</evidence>
<feature type="compositionally biased region" description="Polar residues" evidence="1">
    <location>
        <begin position="130"/>
        <end position="141"/>
    </location>
</feature>
<feature type="compositionally biased region" description="Polar residues" evidence="1">
    <location>
        <begin position="105"/>
        <end position="121"/>
    </location>
</feature>
<organism evidence="3 4">
    <name type="scientific">Rhodocollybia butyracea</name>
    <dbReference type="NCBI Taxonomy" id="206335"/>
    <lineage>
        <taxon>Eukaryota</taxon>
        <taxon>Fungi</taxon>
        <taxon>Dikarya</taxon>
        <taxon>Basidiomycota</taxon>
        <taxon>Agaricomycotina</taxon>
        <taxon>Agaricomycetes</taxon>
        <taxon>Agaricomycetidae</taxon>
        <taxon>Agaricales</taxon>
        <taxon>Marasmiineae</taxon>
        <taxon>Omphalotaceae</taxon>
        <taxon>Rhodocollybia</taxon>
    </lineage>
</organism>
<dbReference type="AlphaFoldDB" id="A0A9P5U7C9"/>
<proteinExistence type="predicted"/>
<gene>
    <name evidence="3" type="ORF">BDP27DRAFT_1363786</name>
</gene>
<keyword evidence="2" id="KW-0732">Signal</keyword>
<keyword evidence="4" id="KW-1185">Reference proteome</keyword>
<evidence type="ECO:0000313" key="3">
    <source>
        <dbReference type="EMBL" id="KAF9068881.1"/>
    </source>
</evidence>
<reference evidence="3" key="1">
    <citation type="submission" date="2020-11" db="EMBL/GenBank/DDBJ databases">
        <authorList>
            <consortium name="DOE Joint Genome Institute"/>
            <person name="Ahrendt S."/>
            <person name="Riley R."/>
            <person name="Andreopoulos W."/>
            <person name="Labutti K."/>
            <person name="Pangilinan J."/>
            <person name="Ruiz-Duenas F.J."/>
            <person name="Barrasa J.M."/>
            <person name="Sanchez-Garcia M."/>
            <person name="Camarero S."/>
            <person name="Miyauchi S."/>
            <person name="Serrano A."/>
            <person name="Linde D."/>
            <person name="Babiker R."/>
            <person name="Drula E."/>
            <person name="Ayuso-Fernandez I."/>
            <person name="Pacheco R."/>
            <person name="Padilla G."/>
            <person name="Ferreira P."/>
            <person name="Barriuso J."/>
            <person name="Kellner H."/>
            <person name="Castanera R."/>
            <person name="Alfaro M."/>
            <person name="Ramirez L."/>
            <person name="Pisabarro A.G."/>
            <person name="Kuo A."/>
            <person name="Tritt A."/>
            <person name="Lipzen A."/>
            <person name="He G."/>
            <person name="Yan M."/>
            <person name="Ng V."/>
            <person name="Cullen D."/>
            <person name="Martin F."/>
            <person name="Rosso M.-N."/>
            <person name="Henrissat B."/>
            <person name="Hibbett D."/>
            <person name="Martinez A.T."/>
            <person name="Grigoriev I.V."/>
        </authorList>
    </citation>
    <scope>NUCLEOTIDE SEQUENCE</scope>
    <source>
        <strain evidence="3">AH 40177</strain>
    </source>
</reference>
<evidence type="ECO:0000256" key="1">
    <source>
        <dbReference type="SAM" id="MobiDB-lite"/>
    </source>
</evidence>
<accession>A0A9P5U7C9</accession>
<dbReference type="EMBL" id="JADNRY010000056">
    <property type="protein sequence ID" value="KAF9068881.1"/>
    <property type="molecule type" value="Genomic_DNA"/>
</dbReference>